<reference evidence="1" key="2">
    <citation type="journal article" date="2020" name="Microorganisms">
        <title>Osmotic Adaptation and Compatible Solute Biosynthesis of Phototrophic Bacteria as Revealed from Genome Analyses.</title>
        <authorList>
            <person name="Imhoff J.F."/>
            <person name="Rahn T."/>
            <person name="Kunzel S."/>
            <person name="Keller A."/>
            <person name="Neulinger S.C."/>
        </authorList>
    </citation>
    <scope>NUCLEOTIDE SEQUENCE</scope>
    <source>
        <strain evidence="1">DSM 4395</strain>
    </source>
</reference>
<dbReference type="AlphaFoldDB" id="A0AAJ0UDR0"/>
<gene>
    <name evidence="1" type="ORF">CCR82_02825</name>
</gene>
<dbReference type="Proteomes" id="UP001296967">
    <property type="component" value="Unassembled WGS sequence"/>
</dbReference>
<evidence type="ECO:0000313" key="2">
    <source>
        <dbReference type="Proteomes" id="UP001296967"/>
    </source>
</evidence>
<dbReference type="RefSeq" id="WP_201243851.1">
    <property type="nucleotide sequence ID" value="NZ_NHSF01000016.1"/>
</dbReference>
<dbReference type="EMBL" id="NHSF01000016">
    <property type="protein sequence ID" value="MBK5929496.1"/>
    <property type="molecule type" value="Genomic_DNA"/>
</dbReference>
<protein>
    <recommendedName>
        <fullName evidence="3">Thiol:disulfide interchange protein DsbD N-terminal domain-containing protein</fullName>
    </recommendedName>
</protein>
<evidence type="ECO:0000313" key="1">
    <source>
        <dbReference type="EMBL" id="MBK5929496.1"/>
    </source>
</evidence>
<sequence>MLDYPGADILKLGFQRKPLAVYQGQTQIKAVLKSASESLSREANRTSAWLPVELRLQACSDDRCLPPETQVLQVPIGLAP</sequence>
<accession>A0AAJ0UDR0</accession>
<keyword evidence="2" id="KW-1185">Reference proteome</keyword>
<name>A0AAJ0UDR0_HALSE</name>
<dbReference type="Gene3D" id="2.60.40.1250">
    <property type="entry name" value="Thiol:disulfide interchange protein DsbD, N-terminal domain"/>
    <property type="match status" value="1"/>
</dbReference>
<proteinExistence type="predicted"/>
<comment type="caution">
    <text evidence="1">The sequence shown here is derived from an EMBL/GenBank/DDBJ whole genome shotgun (WGS) entry which is preliminary data.</text>
</comment>
<reference evidence="1" key="1">
    <citation type="submission" date="2017-05" db="EMBL/GenBank/DDBJ databases">
        <authorList>
            <person name="Imhoff J.F."/>
            <person name="Rahn T."/>
            <person name="Kuenzel S."/>
            <person name="Neulinger S.C."/>
        </authorList>
    </citation>
    <scope>NUCLEOTIDE SEQUENCE</scope>
    <source>
        <strain evidence="1">DSM 4395</strain>
    </source>
</reference>
<dbReference type="InterPro" id="IPR036929">
    <property type="entry name" value="DsbDN_sf"/>
</dbReference>
<organism evidence="1 2">
    <name type="scientific">Halochromatium salexigens</name>
    <name type="common">Chromatium salexigens</name>
    <dbReference type="NCBI Taxonomy" id="49447"/>
    <lineage>
        <taxon>Bacteria</taxon>
        <taxon>Pseudomonadati</taxon>
        <taxon>Pseudomonadota</taxon>
        <taxon>Gammaproteobacteria</taxon>
        <taxon>Chromatiales</taxon>
        <taxon>Chromatiaceae</taxon>
        <taxon>Halochromatium</taxon>
    </lineage>
</organism>
<evidence type="ECO:0008006" key="3">
    <source>
        <dbReference type="Google" id="ProtNLM"/>
    </source>
</evidence>